<dbReference type="InterPro" id="IPR038143">
    <property type="entry name" value="NigD-like_C_dom_sf"/>
</dbReference>
<proteinExistence type="predicted"/>
<name>A0ABX2AVV9_9BACT</name>
<dbReference type="EMBL" id="JABKKE010000007">
    <property type="protein sequence ID" value="NPE13801.1"/>
    <property type="molecule type" value="Genomic_DNA"/>
</dbReference>
<dbReference type="InterPro" id="IPR024299">
    <property type="entry name" value="NigD-like_OB_dom"/>
</dbReference>
<evidence type="ECO:0000259" key="2">
    <source>
        <dbReference type="Pfam" id="PF17415"/>
    </source>
</evidence>
<dbReference type="PROSITE" id="PS51257">
    <property type="entry name" value="PROKAR_LIPOPROTEIN"/>
    <property type="match status" value="1"/>
</dbReference>
<dbReference type="RefSeq" id="WP_172175369.1">
    <property type="nucleotide sequence ID" value="NZ_CASGIA010000019.1"/>
</dbReference>
<feature type="domain" description="NigD-like N-terminal OB" evidence="1">
    <location>
        <begin position="38"/>
        <end position="102"/>
    </location>
</feature>
<dbReference type="Gene3D" id="2.40.50.500">
    <property type="entry name" value="NigD-like N-terminal OB domain"/>
    <property type="match status" value="1"/>
</dbReference>
<evidence type="ECO:0000259" key="1">
    <source>
        <dbReference type="Pfam" id="PF12667"/>
    </source>
</evidence>
<feature type="domain" description="NigD-like C-terminal" evidence="2">
    <location>
        <begin position="107"/>
        <end position="222"/>
    </location>
</feature>
<keyword evidence="4" id="KW-1185">Reference proteome</keyword>
<gene>
    <name evidence="3" type="ORF">HPS55_05570</name>
</gene>
<reference evidence="3 4" key="1">
    <citation type="submission" date="2020-05" db="EMBL/GenBank/DDBJ databases">
        <title>Distinct polysaccharide utilization as determinants for interspecies competition between intestinal Prevotella spp.</title>
        <authorList>
            <person name="Galvez E.J.C."/>
            <person name="Iljazovic A."/>
            <person name="Strowig T."/>
        </authorList>
    </citation>
    <scope>NUCLEOTIDE SEQUENCE [LARGE SCALE GENOMIC DNA]</scope>
    <source>
        <strain evidence="3 4">PROD</strain>
    </source>
</reference>
<dbReference type="Gene3D" id="2.60.40.2370">
    <property type="entry name" value="NigD-like, C-terminal beta sandwich domain"/>
    <property type="match status" value="1"/>
</dbReference>
<dbReference type="Pfam" id="PF17415">
    <property type="entry name" value="NigD_C"/>
    <property type="match status" value="1"/>
</dbReference>
<evidence type="ECO:0000313" key="3">
    <source>
        <dbReference type="EMBL" id="NPE13801.1"/>
    </source>
</evidence>
<dbReference type="InterPro" id="IPR038179">
    <property type="entry name" value="NigD-like_N_sf"/>
</dbReference>
<dbReference type="Proteomes" id="UP001193734">
    <property type="component" value="Unassembled WGS sequence"/>
</dbReference>
<protein>
    <recommendedName>
        <fullName evidence="5">NigD-like protein</fullName>
    </recommendedName>
</protein>
<evidence type="ECO:0000313" key="4">
    <source>
        <dbReference type="Proteomes" id="UP001193734"/>
    </source>
</evidence>
<sequence>MKELKTIIVACGLIAAGCMLQSCNDDDDDVRVFHPTALVTVRPVAGDGFEMQLDNVTTLRSTNLKASPFGNKEVRALVNYDEVSEDARYNIKNVFVNWMDSIRTKQPVPTAGDDNTEKYGNDAIEIVKDWVTVAEDGYLTLRIRTIWGAYGRVHHINLLQGVNPDNPYEFELRHDARGDLLGYMGDALVAFNLNQLPDNDGSEKKIKINWKSFSGPKSAEFDMQFHRIDIPDGVADALRNGGKVE</sequence>
<comment type="caution">
    <text evidence="3">The sequence shown here is derived from an EMBL/GenBank/DDBJ whole genome shotgun (WGS) entry which is preliminary data.</text>
</comment>
<evidence type="ECO:0008006" key="5">
    <source>
        <dbReference type="Google" id="ProtNLM"/>
    </source>
</evidence>
<dbReference type="InterPro" id="IPR035376">
    <property type="entry name" value="NigD_C"/>
</dbReference>
<accession>A0ABX2AVV9</accession>
<organism evidence="3 4">
    <name type="scientific">Xylanibacter rodentium</name>
    <dbReference type="NCBI Taxonomy" id="2736289"/>
    <lineage>
        <taxon>Bacteria</taxon>
        <taxon>Pseudomonadati</taxon>
        <taxon>Bacteroidota</taxon>
        <taxon>Bacteroidia</taxon>
        <taxon>Bacteroidales</taxon>
        <taxon>Prevotellaceae</taxon>
        <taxon>Xylanibacter</taxon>
    </lineage>
</organism>
<dbReference type="Pfam" id="PF12667">
    <property type="entry name" value="NigD_N"/>
    <property type="match status" value="1"/>
</dbReference>
<dbReference type="GeneID" id="82157228"/>